<keyword evidence="2" id="KW-1185">Reference proteome</keyword>
<organism evidence="1 2">
    <name type="scientific">Phlebia brevispora</name>
    <dbReference type="NCBI Taxonomy" id="194682"/>
    <lineage>
        <taxon>Eukaryota</taxon>
        <taxon>Fungi</taxon>
        <taxon>Dikarya</taxon>
        <taxon>Basidiomycota</taxon>
        <taxon>Agaricomycotina</taxon>
        <taxon>Agaricomycetes</taxon>
        <taxon>Polyporales</taxon>
        <taxon>Meruliaceae</taxon>
        <taxon>Phlebia</taxon>
    </lineage>
</organism>
<dbReference type="EMBL" id="JANHOG010000132">
    <property type="protein sequence ID" value="KAJ3557774.1"/>
    <property type="molecule type" value="Genomic_DNA"/>
</dbReference>
<name>A0ACC1TC89_9APHY</name>
<reference evidence="1" key="1">
    <citation type="submission" date="2022-07" db="EMBL/GenBank/DDBJ databases">
        <title>Genome Sequence of Phlebia brevispora.</title>
        <authorList>
            <person name="Buettner E."/>
        </authorList>
    </citation>
    <scope>NUCLEOTIDE SEQUENCE</scope>
    <source>
        <strain evidence="1">MPL23</strain>
    </source>
</reference>
<dbReference type="Proteomes" id="UP001148662">
    <property type="component" value="Unassembled WGS sequence"/>
</dbReference>
<evidence type="ECO:0000313" key="1">
    <source>
        <dbReference type="EMBL" id="KAJ3557774.1"/>
    </source>
</evidence>
<comment type="caution">
    <text evidence="1">The sequence shown here is derived from an EMBL/GenBank/DDBJ whole genome shotgun (WGS) entry which is preliminary data.</text>
</comment>
<sequence>MITENIEDTRDGGSTLLYGHGHEKESSAREPSPDAGWDAIAAQAGKVDEEKLQDLKEDIDTILVFAGLFSSVLTTFLSASLQNLQVDNSALTVQLLREMALQAQGAAQPLVSIPHAFSPSASSISVNVLWFGSLIMTITTASIGFLVKPHIRKYLSGDSQLSEQSRIRIRHFRYTTFIKWRFFQLATILRPLLQLAQGLFFVGLCIYTMSVHESIGITSILLVAFWACLFITLVVPSHMPGLEGKWRSCTRSMKRVISFCTCSRSHRVDDDERGRPMYQSSSSPYSVSTVQKQRGHLTICRVPGIVHCLTPSAKAHLLRSLAQQPFSDDAYDVLGHRTAGRSSFLRSVATLLDDYTSGKLLKSADAGHLNIVRLCLWLLHILRQTAGSVSEVAGDWETLLISLSNALRANLECGVSADAREEEAPLATACLDILSSITTSEDVESNFPFVPAELVGILRNFLNLDVGAQHSGPVLSLRGISVPKHSSTPARTGHAATSSHNPLG</sequence>
<accession>A0ACC1TC89</accession>
<proteinExistence type="predicted"/>
<gene>
    <name evidence="1" type="ORF">NM688_g1283</name>
</gene>
<evidence type="ECO:0000313" key="2">
    <source>
        <dbReference type="Proteomes" id="UP001148662"/>
    </source>
</evidence>
<protein>
    <submittedName>
        <fullName evidence="1">Uncharacterized protein</fullName>
    </submittedName>
</protein>